<evidence type="ECO:0000256" key="1">
    <source>
        <dbReference type="ARBA" id="ARBA00002265"/>
    </source>
</evidence>
<keyword evidence="4" id="KW-1003">Cell membrane</keyword>
<feature type="transmembrane region" description="Helical" evidence="9">
    <location>
        <begin position="54"/>
        <end position="82"/>
    </location>
</feature>
<evidence type="ECO:0000256" key="2">
    <source>
        <dbReference type="ARBA" id="ARBA00004651"/>
    </source>
</evidence>
<comment type="similarity">
    <text evidence="3">Belongs to the LptF/LptG family.</text>
</comment>
<comment type="subunit">
    <text evidence="8">Component of the lipopolysaccharide transport and assembly complex. The LptBFG transporter is composed of two ATP-binding proteins (LptB) and two transmembrane proteins (LptF and LptG).</text>
</comment>
<feature type="transmembrane region" description="Helical" evidence="9">
    <location>
        <begin position="275"/>
        <end position="293"/>
    </location>
</feature>
<evidence type="ECO:0000256" key="3">
    <source>
        <dbReference type="ARBA" id="ARBA00007725"/>
    </source>
</evidence>
<dbReference type="Pfam" id="PF03739">
    <property type="entry name" value="LptF_LptG"/>
    <property type="match status" value="1"/>
</dbReference>
<evidence type="ECO:0000256" key="7">
    <source>
        <dbReference type="ARBA" id="ARBA00023136"/>
    </source>
</evidence>
<accession>A0A2S5TCB9</accession>
<feature type="transmembrane region" description="Helical" evidence="9">
    <location>
        <begin position="334"/>
        <end position="353"/>
    </location>
</feature>
<protein>
    <submittedName>
        <fullName evidence="10">LPS export ABC transporter permease LptG</fullName>
    </submittedName>
</protein>
<gene>
    <name evidence="10" type="primary">lptG</name>
    <name evidence="10" type="ORF">C3942_17850</name>
</gene>
<evidence type="ECO:0000313" key="10">
    <source>
        <dbReference type="EMBL" id="PPE72651.1"/>
    </source>
</evidence>
<evidence type="ECO:0000256" key="6">
    <source>
        <dbReference type="ARBA" id="ARBA00022989"/>
    </source>
</evidence>
<dbReference type="AlphaFoldDB" id="A0A2S5TCB9"/>
<feature type="transmembrane region" description="Helical" evidence="9">
    <location>
        <begin position="12"/>
        <end position="34"/>
    </location>
</feature>
<keyword evidence="11" id="KW-1185">Reference proteome</keyword>
<evidence type="ECO:0000256" key="9">
    <source>
        <dbReference type="SAM" id="Phobius"/>
    </source>
</evidence>
<evidence type="ECO:0000256" key="4">
    <source>
        <dbReference type="ARBA" id="ARBA00022475"/>
    </source>
</evidence>
<proteinExistence type="inferred from homology"/>
<comment type="subcellular location">
    <subcellularLocation>
        <location evidence="2">Cell membrane</location>
        <topology evidence="2">Multi-pass membrane protein</topology>
    </subcellularLocation>
</comment>
<dbReference type="GO" id="GO:0015920">
    <property type="term" value="P:lipopolysaccharide transport"/>
    <property type="evidence" value="ECO:0007669"/>
    <property type="project" value="TreeGrafter"/>
</dbReference>
<feature type="transmembrane region" description="Helical" evidence="9">
    <location>
        <begin position="305"/>
        <end position="322"/>
    </location>
</feature>
<dbReference type="NCBIfam" id="TIGR04408">
    <property type="entry name" value="LptG_lptG"/>
    <property type="match status" value="1"/>
</dbReference>
<sequence length="356" mass="38744">MISRLDRYIMVHIFGLTAIAALALSAIYTFITFVSESGDIGKGNYGVWQLAGYVLWQIPTSLQVLLPIIALLGTLMGLGTLAAQNEITAMRAAGVSLTRIGRATLMAGLVIGAFNLVLGDWLAPLGKQNATELREQYRRGRVPGTINQPVWLREGNVILHVGQVKTETEVADIVAYSLRPDDLGLAAVVHAEEASYIDGRWQARKVRRTDFSGGGAKVAELPEMVWEGNISPEVLRLVMLKSNAISIRGLMQLTSYLQANGLDDRQYRLELYRKLMAPLTVMAMMLFAVPFVMGSLRDSGTGQRLLFGVLVGVAFYMANEVTANTGQIGGWPPILSAGLPTFLLGGVAAWRLLRAR</sequence>
<keyword evidence="7 9" id="KW-0472">Membrane</keyword>
<dbReference type="GO" id="GO:0055085">
    <property type="term" value="P:transmembrane transport"/>
    <property type="evidence" value="ECO:0007669"/>
    <property type="project" value="InterPro"/>
</dbReference>
<dbReference type="InterPro" id="IPR030923">
    <property type="entry name" value="LptG"/>
</dbReference>
<dbReference type="PANTHER" id="PTHR33529:SF2">
    <property type="entry name" value="LIPOPOLYSACCHARIDE EXPORT SYSTEM PERMEASE PROTEIN LPTG"/>
    <property type="match status" value="1"/>
</dbReference>
<comment type="function">
    <text evidence="1">Part of the ABC transporter complex LptBFG involved in the translocation of lipopolysaccharide (LPS) from the inner membrane to the outer membrane.</text>
</comment>
<evidence type="ECO:0000256" key="5">
    <source>
        <dbReference type="ARBA" id="ARBA00022692"/>
    </source>
</evidence>
<dbReference type="InterPro" id="IPR005495">
    <property type="entry name" value="LptG/LptF_permease"/>
</dbReference>
<dbReference type="PANTHER" id="PTHR33529">
    <property type="entry name" value="SLR0882 PROTEIN-RELATED"/>
    <property type="match status" value="1"/>
</dbReference>
<organism evidence="10 11">
    <name type="scientific">Solimonas fluminis</name>
    <dbReference type="NCBI Taxonomy" id="2086571"/>
    <lineage>
        <taxon>Bacteria</taxon>
        <taxon>Pseudomonadati</taxon>
        <taxon>Pseudomonadota</taxon>
        <taxon>Gammaproteobacteria</taxon>
        <taxon>Nevskiales</taxon>
        <taxon>Nevskiaceae</taxon>
        <taxon>Solimonas</taxon>
    </lineage>
</organism>
<dbReference type="OrthoDB" id="9776227at2"/>
<dbReference type="GO" id="GO:0043190">
    <property type="term" value="C:ATP-binding cassette (ABC) transporter complex"/>
    <property type="evidence" value="ECO:0007669"/>
    <property type="project" value="InterPro"/>
</dbReference>
<dbReference type="Proteomes" id="UP000238220">
    <property type="component" value="Unassembled WGS sequence"/>
</dbReference>
<evidence type="ECO:0000256" key="8">
    <source>
        <dbReference type="ARBA" id="ARBA00026081"/>
    </source>
</evidence>
<comment type="caution">
    <text evidence="10">The sequence shown here is derived from an EMBL/GenBank/DDBJ whole genome shotgun (WGS) entry which is preliminary data.</text>
</comment>
<name>A0A2S5TCB9_9GAMM</name>
<keyword evidence="6 9" id="KW-1133">Transmembrane helix</keyword>
<dbReference type="EMBL" id="PSNW01000011">
    <property type="protein sequence ID" value="PPE72651.1"/>
    <property type="molecule type" value="Genomic_DNA"/>
</dbReference>
<reference evidence="10 11" key="1">
    <citation type="submission" date="2018-02" db="EMBL/GenBank/DDBJ databases">
        <title>Genome sequencing of Solimonas sp. HR-BB.</title>
        <authorList>
            <person name="Lee Y."/>
            <person name="Jeon C.O."/>
        </authorList>
    </citation>
    <scope>NUCLEOTIDE SEQUENCE [LARGE SCALE GENOMIC DNA]</scope>
    <source>
        <strain evidence="10 11">HR-BB</strain>
    </source>
</reference>
<keyword evidence="5 9" id="KW-0812">Transmembrane</keyword>
<evidence type="ECO:0000313" key="11">
    <source>
        <dbReference type="Proteomes" id="UP000238220"/>
    </source>
</evidence>
<feature type="transmembrane region" description="Helical" evidence="9">
    <location>
        <begin position="103"/>
        <end position="123"/>
    </location>
</feature>